<gene>
    <name evidence="1" type="ORF">DP939_01030</name>
</gene>
<dbReference type="AlphaFoldDB" id="A0A366M9E2"/>
<evidence type="ECO:0000313" key="2">
    <source>
        <dbReference type="Proteomes" id="UP000253303"/>
    </source>
</evidence>
<keyword evidence="2" id="KW-1185">Reference proteome</keyword>
<comment type="caution">
    <text evidence="1">The sequence shown here is derived from an EMBL/GenBank/DDBJ whole genome shotgun (WGS) entry which is preliminary data.</text>
</comment>
<dbReference type="EMBL" id="QMEY01000001">
    <property type="protein sequence ID" value="RBQ22149.1"/>
    <property type="molecule type" value="Genomic_DNA"/>
</dbReference>
<protein>
    <recommendedName>
        <fullName evidence="3">XRE family transcriptional regulator</fullName>
    </recommendedName>
</protein>
<sequence>MAARRARRFVASSEASNVGPETLTQLREETARIAGAYLLQPLPTLLFDLIECQDVAFRLLEGRQRPTESVELYLLAGITSGMLAKASHDMGDPHTALTQARAAFVCADNAGHDGLRAWTRGLQSLTAYWAGWPNDAARYAMAGVEFAARTRGSSSVWLPAQEARAWAVLGDGEQAQAALDRAQAAREAVESDDLDEFGGVLSFNRPRQLYYTADTLVWLPGNEQRADRLAGEALSAYAEADPAERAFGGEAGARADQSLARVHTGDLDGAAEALRPVLDLPADQRNAGIVASAMRVHNALRVPAYARTPQARDLREEIEQYSQVSVRTALSRGR</sequence>
<evidence type="ECO:0008006" key="3">
    <source>
        <dbReference type="Google" id="ProtNLM"/>
    </source>
</evidence>
<reference evidence="1 2" key="1">
    <citation type="submission" date="2018-06" db="EMBL/GenBank/DDBJ databases">
        <title>Sphaerisporangium craniellae sp. nov., isolated from a marine sponge in the South China Sea.</title>
        <authorList>
            <person name="Li L."/>
        </authorList>
    </citation>
    <scope>NUCLEOTIDE SEQUENCE [LARGE SCALE GENOMIC DNA]</scope>
    <source>
        <strain evidence="1 2">LHW63015</strain>
    </source>
</reference>
<accession>A0A366M9E2</accession>
<dbReference type="Proteomes" id="UP000253303">
    <property type="component" value="Unassembled WGS sequence"/>
</dbReference>
<proteinExistence type="predicted"/>
<dbReference type="OrthoDB" id="3215106at2"/>
<name>A0A366M9E2_9ACTN</name>
<organism evidence="1 2">
    <name type="scientific">Spongiactinospora rosea</name>
    <dbReference type="NCBI Taxonomy" id="2248750"/>
    <lineage>
        <taxon>Bacteria</taxon>
        <taxon>Bacillati</taxon>
        <taxon>Actinomycetota</taxon>
        <taxon>Actinomycetes</taxon>
        <taxon>Streptosporangiales</taxon>
        <taxon>Streptosporangiaceae</taxon>
        <taxon>Spongiactinospora</taxon>
    </lineage>
</organism>
<evidence type="ECO:0000313" key="1">
    <source>
        <dbReference type="EMBL" id="RBQ22149.1"/>
    </source>
</evidence>